<keyword evidence="2" id="KW-1185">Reference proteome</keyword>
<sequence>MSYHGSAKELEISNYYIKSPRQQPETEVGILTAITGHSPTPPAEDLKCEDSRTAAKIGPAKGATWMVGKTPKEDLPKELLFIPYLVTLATQNLFGNSQLRRSDGCPFSVELRRDYP</sequence>
<dbReference type="AlphaFoldDB" id="A0A4Y2A0V0"/>
<evidence type="ECO:0000313" key="2">
    <source>
        <dbReference type="Proteomes" id="UP000499080"/>
    </source>
</evidence>
<evidence type="ECO:0000313" key="1">
    <source>
        <dbReference type="EMBL" id="GBL73177.1"/>
    </source>
</evidence>
<gene>
    <name evidence="1" type="ORF">AVEN_159249_1</name>
</gene>
<dbReference type="EMBL" id="BGPR01000003">
    <property type="protein sequence ID" value="GBL73177.1"/>
    <property type="molecule type" value="Genomic_DNA"/>
</dbReference>
<comment type="caution">
    <text evidence="1">The sequence shown here is derived from an EMBL/GenBank/DDBJ whole genome shotgun (WGS) entry which is preliminary data.</text>
</comment>
<reference evidence="1 2" key="1">
    <citation type="journal article" date="2019" name="Sci. Rep.">
        <title>Orb-weaving spider Araneus ventricosus genome elucidates the spidroin gene catalogue.</title>
        <authorList>
            <person name="Kono N."/>
            <person name="Nakamura H."/>
            <person name="Ohtoshi R."/>
            <person name="Moran D.A.P."/>
            <person name="Shinohara A."/>
            <person name="Yoshida Y."/>
            <person name="Fujiwara M."/>
            <person name="Mori M."/>
            <person name="Tomita M."/>
            <person name="Arakawa K."/>
        </authorList>
    </citation>
    <scope>NUCLEOTIDE SEQUENCE [LARGE SCALE GENOMIC DNA]</scope>
</reference>
<proteinExistence type="predicted"/>
<dbReference type="Proteomes" id="UP000499080">
    <property type="component" value="Unassembled WGS sequence"/>
</dbReference>
<organism evidence="1 2">
    <name type="scientific">Araneus ventricosus</name>
    <name type="common">Orbweaver spider</name>
    <name type="synonym">Epeira ventricosa</name>
    <dbReference type="NCBI Taxonomy" id="182803"/>
    <lineage>
        <taxon>Eukaryota</taxon>
        <taxon>Metazoa</taxon>
        <taxon>Ecdysozoa</taxon>
        <taxon>Arthropoda</taxon>
        <taxon>Chelicerata</taxon>
        <taxon>Arachnida</taxon>
        <taxon>Araneae</taxon>
        <taxon>Araneomorphae</taxon>
        <taxon>Entelegynae</taxon>
        <taxon>Araneoidea</taxon>
        <taxon>Araneidae</taxon>
        <taxon>Araneus</taxon>
    </lineage>
</organism>
<protein>
    <submittedName>
        <fullName evidence="1">Uncharacterized protein</fullName>
    </submittedName>
</protein>
<accession>A0A4Y2A0V0</accession>
<name>A0A4Y2A0V0_ARAVE</name>